<name>A0A066UFT5_9VIBR</name>
<evidence type="ECO:0000256" key="1">
    <source>
        <dbReference type="SAM" id="SignalP"/>
    </source>
</evidence>
<gene>
    <name evidence="2" type="ORF">VFDL14_10250</name>
</gene>
<keyword evidence="3" id="KW-1185">Reference proteome</keyword>
<evidence type="ECO:0000313" key="3">
    <source>
        <dbReference type="Proteomes" id="UP000027219"/>
    </source>
</evidence>
<dbReference type="Proteomes" id="UP000027219">
    <property type="component" value="Unassembled WGS sequence"/>
</dbReference>
<dbReference type="RefSeq" id="WP_032553489.1">
    <property type="nucleotide sequence ID" value="NZ_JFFR01000033.1"/>
</dbReference>
<evidence type="ECO:0000313" key="2">
    <source>
        <dbReference type="EMBL" id="KDN26266.1"/>
    </source>
</evidence>
<comment type="caution">
    <text evidence="2">The sequence shown here is derived from an EMBL/GenBank/DDBJ whole genome shotgun (WGS) entry which is preliminary data.</text>
</comment>
<dbReference type="SUPFAM" id="SSF56935">
    <property type="entry name" value="Porins"/>
    <property type="match status" value="1"/>
</dbReference>
<proteinExistence type="predicted"/>
<feature type="signal peptide" evidence="1">
    <location>
        <begin position="1"/>
        <end position="26"/>
    </location>
</feature>
<sequence>MANTLKHTLRVSSGLILMALASQANATTFDFVIGAGYDFGGETMSTWQYSNGDSDKVESNDGLLFYGGVDVPVAEAWRARATVGYKGTSTSASNGDVTFDRIPLELLALYNINNHNFGAGVTYHTSVEYTCDVTNICDFTIPFEDSLGFIAQYEYQIPVGKDNRIALGARYTHIDYTVKENNQTIDSGGFGLNISFLF</sequence>
<dbReference type="AlphaFoldDB" id="A0A066UFT5"/>
<dbReference type="OrthoDB" id="5874203at2"/>
<protein>
    <submittedName>
        <fullName evidence="2">Uncharacterized protein</fullName>
    </submittedName>
</protein>
<organism evidence="2 3">
    <name type="scientific">Vibrio fortis</name>
    <dbReference type="NCBI Taxonomy" id="212667"/>
    <lineage>
        <taxon>Bacteria</taxon>
        <taxon>Pseudomonadati</taxon>
        <taxon>Pseudomonadota</taxon>
        <taxon>Gammaproteobacteria</taxon>
        <taxon>Vibrionales</taxon>
        <taxon>Vibrionaceae</taxon>
        <taxon>Vibrio</taxon>
    </lineage>
</organism>
<feature type="chain" id="PRO_5001632067" evidence="1">
    <location>
        <begin position="27"/>
        <end position="198"/>
    </location>
</feature>
<keyword evidence="1" id="KW-0732">Signal</keyword>
<dbReference type="EMBL" id="JFFR01000033">
    <property type="protein sequence ID" value="KDN26266.1"/>
    <property type="molecule type" value="Genomic_DNA"/>
</dbReference>
<reference evidence="2 3" key="1">
    <citation type="submission" date="2014-02" db="EMBL/GenBank/DDBJ databases">
        <title>Vibrio fortis Dalian14 Genome Sequencing.</title>
        <authorList>
            <person name="Wang Y."/>
            <person name="Song L."/>
            <person name="Liu G."/>
            <person name="Ding J."/>
        </authorList>
    </citation>
    <scope>NUCLEOTIDE SEQUENCE [LARGE SCALE GENOMIC DNA]</scope>
    <source>
        <strain evidence="2 3">Dalian14</strain>
    </source>
</reference>
<accession>A0A066UFT5</accession>